<evidence type="ECO:0000259" key="13">
    <source>
        <dbReference type="PROSITE" id="PS50944"/>
    </source>
</evidence>
<dbReference type="InterPro" id="IPR008988">
    <property type="entry name" value="Transcriptional_repressor_C"/>
</dbReference>
<dbReference type="SMART" id="SM00529">
    <property type="entry name" value="HTH_DTXR"/>
    <property type="match status" value="1"/>
</dbReference>
<dbReference type="Gene3D" id="1.10.60.10">
    <property type="entry name" value="Iron dependent repressor, metal binding and dimerisation domain"/>
    <property type="match status" value="1"/>
</dbReference>
<keyword evidence="4" id="KW-0963">Cytoplasm</keyword>
<comment type="caution">
    <text evidence="14">The sequence shown here is derived from an EMBL/GenBank/DDBJ whole genome shotgun (WGS) entry which is preliminary data.</text>
</comment>
<dbReference type="SUPFAM" id="SSF46785">
    <property type="entry name" value="Winged helix' DNA-binding domain"/>
    <property type="match status" value="1"/>
</dbReference>
<dbReference type="SUPFAM" id="SSF50037">
    <property type="entry name" value="C-terminal domain of transcriptional repressors"/>
    <property type="match status" value="1"/>
</dbReference>
<sequence length="227" mass="24863">MTTPARGTMTEDYLRVIWKAREWSGGGITTNEIAAELGVVASSVSGNLSKLARDGYLDYEPYGPIRLSALGETVAVRMVRRHRIIETYLVEVHGYSWDEVHAEAEVLEHAISDRLLELWDDMLGNPMQDPHGDPIPRRNGTVAPTDGRRLHELGVGESTTVLRVSDHDPELLRFLADLGVVVGTALRVQAKHDFAGMMTVIRSAPGAGDRSIELATLAANSIWVGLD</sequence>
<keyword evidence="10" id="KW-0804">Transcription</keyword>
<dbReference type="InterPro" id="IPR022689">
    <property type="entry name" value="Iron_dep_repressor"/>
</dbReference>
<dbReference type="InterPro" id="IPR007167">
    <property type="entry name" value="Fe-transptr_FeoA-like"/>
</dbReference>
<keyword evidence="6" id="KW-0408">Iron</keyword>
<dbReference type="InterPro" id="IPR036388">
    <property type="entry name" value="WH-like_DNA-bd_sf"/>
</dbReference>
<organism evidence="14 15">
    <name type="scientific">Cryobacterium algoricola</name>
    <dbReference type="NCBI Taxonomy" id="1259183"/>
    <lineage>
        <taxon>Bacteria</taxon>
        <taxon>Bacillati</taxon>
        <taxon>Actinomycetota</taxon>
        <taxon>Actinomycetes</taxon>
        <taxon>Micrococcales</taxon>
        <taxon>Microbacteriaceae</taxon>
        <taxon>Cryobacterium</taxon>
    </lineage>
</organism>
<name>A0ABY2IAI6_9MICO</name>
<keyword evidence="9" id="KW-0010">Activator</keyword>
<evidence type="ECO:0000313" key="14">
    <source>
        <dbReference type="EMBL" id="TFB83645.1"/>
    </source>
</evidence>
<keyword evidence="11" id="KW-0464">Manganese</keyword>
<evidence type="ECO:0000256" key="3">
    <source>
        <dbReference type="ARBA" id="ARBA00011738"/>
    </source>
</evidence>
<dbReference type="Gene3D" id="2.30.30.90">
    <property type="match status" value="1"/>
</dbReference>
<dbReference type="InterPro" id="IPR036390">
    <property type="entry name" value="WH_DNA-bd_sf"/>
</dbReference>
<dbReference type="Proteomes" id="UP000297608">
    <property type="component" value="Unassembled WGS sequence"/>
</dbReference>
<keyword evidence="7" id="KW-0805">Transcription regulation</keyword>
<dbReference type="RefSeq" id="WP_134536158.1">
    <property type="nucleotide sequence ID" value="NZ_SOFG01000024.1"/>
</dbReference>
<evidence type="ECO:0000256" key="5">
    <source>
        <dbReference type="ARBA" id="ARBA00022491"/>
    </source>
</evidence>
<comment type="similarity">
    <text evidence="2">Belongs to the DtxR/MntR family.</text>
</comment>
<dbReference type="PANTHER" id="PTHR33238">
    <property type="entry name" value="IRON (METAL) DEPENDENT REPRESSOR, DTXR FAMILY"/>
    <property type="match status" value="1"/>
</dbReference>
<dbReference type="SMART" id="SM00899">
    <property type="entry name" value="FeoA"/>
    <property type="match status" value="1"/>
</dbReference>
<evidence type="ECO:0000313" key="15">
    <source>
        <dbReference type="Proteomes" id="UP000297608"/>
    </source>
</evidence>
<comment type="subcellular location">
    <subcellularLocation>
        <location evidence="1">Cytoplasm</location>
    </subcellularLocation>
</comment>
<dbReference type="InterPro" id="IPR050536">
    <property type="entry name" value="DtxR_MntR_Metal-Reg"/>
</dbReference>
<evidence type="ECO:0000256" key="6">
    <source>
        <dbReference type="ARBA" id="ARBA00023004"/>
    </source>
</evidence>
<dbReference type="PANTHER" id="PTHR33238:SF11">
    <property type="entry name" value="TRANSCRIPTIONAL REGULATOR MNTR"/>
    <property type="match status" value="1"/>
</dbReference>
<proteinExistence type="inferred from homology"/>
<keyword evidence="15" id="KW-1185">Reference proteome</keyword>
<evidence type="ECO:0000256" key="2">
    <source>
        <dbReference type="ARBA" id="ARBA00007871"/>
    </source>
</evidence>
<evidence type="ECO:0000256" key="4">
    <source>
        <dbReference type="ARBA" id="ARBA00022490"/>
    </source>
</evidence>
<dbReference type="InterPro" id="IPR001367">
    <property type="entry name" value="Fe_dep_repressor"/>
</dbReference>
<dbReference type="Gene3D" id="1.10.10.10">
    <property type="entry name" value="Winged helix-like DNA-binding domain superfamily/Winged helix DNA-binding domain"/>
    <property type="match status" value="1"/>
</dbReference>
<evidence type="ECO:0000256" key="9">
    <source>
        <dbReference type="ARBA" id="ARBA00023159"/>
    </source>
</evidence>
<evidence type="ECO:0000256" key="10">
    <source>
        <dbReference type="ARBA" id="ARBA00023163"/>
    </source>
</evidence>
<feature type="domain" description="HTH dtxR-type" evidence="13">
    <location>
        <begin position="1"/>
        <end position="68"/>
    </location>
</feature>
<keyword evidence="5" id="KW-0678">Repressor</keyword>
<dbReference type="Pfam" id="PF01325">
    <property type="entry name" value="Fe_dep_repress"/>
    <property type="match status" value="1"/>
</dbReference>
<evidence type="ECO:0000256" key="11">
    <source>
        <dbReference type="ARBA" id="ARBA00023211"/>
    </source>
</evidence>
<dbReference type="PROSITE" id="PS50944">
    <property type="entry name" value="HTH_DTXR"/>
    <property type="match status" value="1"/>
</dbReference>
<dbReference type="EMBL" id="SOFG01000024">
    <property type="protein sequence ID" value="TFB83645.1"/>
    <property type="molecule type" value="Genomic_DNA"/>
</dbReference>
<dbReference type="InterPro" id="IPR022687">
    <property type="entry name" value="HTH_DTXR"/>
</dbReference>
<dbReference type="Pfam" id="PF02742">
    <property type="entry name" value="Fe_dep_repr_C"/>
    <property type="match status" value="1"/>
</dbReference>
<keyword evidence="8" id="KW-0238">DNA-binding</keyword>
<comment type="subunit">
    <text evidence="3">Homodimer.</text>
</comment>
<reference evidence="14 15" key="1">
    <citation type="submission" date="2019-03" db="EMBL/GenBank/DDBJ databases">
        <title>Genomics of glacier-inhabiting Cryobacterium strains.</title>
        <authorList>
            <person name="Liu Q."/>
            <person name="Xin Y.-H."/>
        </authorList>
    </citation>
    <scope>NUCLEOTIDE SEQUENCE [LARGE SCALE GENOMIC DNA]</scope>
    <source>
        <strain evidence="14 15">MDB2-B</strain>
    </source>
</reference>
<evidence type="ECO:0000256" key="7">
    <source>
        <dbReference type="ARBA" id="ARBA00023015"/>
    </source>
</evidence>
<gene>
    <name evidence="14" type="ORF">E3O44_17390</name>
</gene>
<protein>
    <recommendedName>
        <fullName evidence="12">Manganese transport regulator</fullName>
    </recommendedName>
</protein>
<dbReference type="InterPro" id="IPR036421">
    <property type="entry name" value="Fe_dep_repressor_sf"/>
</dbReference>
<dbReference type="Pfam" id="PF04023">
    <property type="entry name" value="FeoA"/>
    <property type="match status" value="1"/>
</dbReference>
<evidence type="ECO:0000256" key="1">
    <source>
        <dbReference type="ARBA" id="ARBA00004496"/>
    </source>
</evidence>
<evidence type="ECO:0000256" key="12">
    <source>
        <dbReference type="ARBA" id="ARBA00032593"/>
    </source>
</evidence>
<accession>A0ABY2IAI6</accession>
<dbReference type="InterPro" id="IPR038157">
    <property type="entry name" value="FeoA_core_dom"/>
</dbReference>
<dbReference type="SUPFAM" id="SSF47979">
    <property type="entry name" value="Iron-dependent repressor protein, dimerization domain"/>
    <property type="match status" value="1"/>
</dbReference>
<evidence type="ECO:0000256" key="8">
    <source>
        <dbReference type="ARBA" id="ARBA00023125"/>
    </source>
</evidence>